<dbReference type="RefSeq" id="WP_235055200.1">
    <property type="nucleotide sequence ID" value="NZ_JAKFHA010000017.1"/>
</dbReference>
<gene>
    <name evidence="3" type="ORF">LZ495_25380</name>
</gene>
<feature type="region of interest" description="Disordered" evidence="1">
    <location>
        <begin position="149"/>
        <end position="169"/>
    </location>
</feature>
<feature type="compositionally biased region" description="Low complexity" evidence="1">
    <location>
        <begin position="151"/>
        <end position="169"/>
    </location>
</feature>
<protein>
    <submittedName>
        <fullName evidence="3">Ferritin-like domain-containing protein</fullName>
    </submittedName>
</protein>
<evidence type="ECO:0000259" key="2">
    <source>
        <dbReference type="Pfam" id="PF14530"/>
    </source>
</evidence>
<dbReference type="InterPro" id="IPR012347">
    <property type="entry name" value="Ferritin-like"/>
</dbReference>
<dbReference type="Gene3D" id="1.20.1260.10">
    <property type="match status" value="1"/>
</dbReference>
<dbReference type="CDD" id="cd00657">
    <property type="entry name" value="Ferritin_like"/>
    <property type="match status" value="1"/>
</dbReference>
<name>A0AA41Q3A3_9ACTN</name>
<sequence length="169" mass="16806">MTTPTPAAPSAAESALLKALQAVLGAEHAAVYGFGVVGAKSAGAAQQKARTSYDAHRARRDEVEALIVKEGGRPQASAPAYTLPFPVESAADAARLAVHLEDGVAAHLADLVAAASGDGRIAAARWLQDTAFAGVAWRGSTVAFPGLPERAAPAATGTGAPAGSSGQPS</sequence>
<dbReference type="EMBL" id="JAKFHA010000017">
    <property type="protein sequence ID" value="MCF2530531.1"/>
    <property type="molecule type" value="Genomic_DNA"/>
</dbReference>
<reference evidence="3" key="1">
    <citation type="submission" date="2022-01" db="EMBL/GenBank/DDBJ databases">
        <title>Genome-Based Taxonomic Classification of the Phylum Actinobacteria.</title>
        <authorList>
            <person name="Gao Y."/>
        </authorList>
    </citation>
    <scope>NUCLEOTIDE SEQUENCE</scope>
    <source>
        <strain evidence="3">KLBMP 8922</strain>
    </source>
</reference>
<accession>A0AA41Q3A3</accession>
<evidence type="ECO:0000313" key="3">
    <source>
        <dbReference type="EMBL" id="MCF2530531.1"/>
    </source>
</evidence>
<feature type="domain" description="DUF4439" evidence="2">
    <location>
        <begin position="19"/>
        <end position="149"/>
    </location>
</feature>
<dbReference type="SUPFAM" id="SSF47240">
    <property type="entry name" value="Ferritin-like"/>
    <property type="match status" value="1"/>
</dbReference>
<proteinExistence type="predicted"/>
<dbReference type="Pfam" id="PF14530">
    <property type="entry name" value="DUF4439"/>
    <property type="match status" value="1"/>
</dbReference>
<keyword evidence="4" id="KW-1185">Reference proteome</keyword>
<organism evidence="3 4">
    <name type="scientific">Yinghuangia soli</name>
    <dbReference type="NCBI Taxonomy" id="2908204"/>
    <lineage>
        <taxon>Bacteria</taxon>
        <taxon>Bacillati</taxon>
        <taxon>Actinomycetota</taxon>
        <taxon>Actinomycetes</taxon>
        <taxon>Kitasatosporales</taxon>
        <taxon>Streptomycetaceae</taxon>
        <taxon>Yinghuangia</taxon>
    </lineage>
</organism>
<evidence type="ECO:0000256" key="1">
    <source>
        <dbReference type="SAM" id="MobiDB-lite"/>
    </source>
</evidence>
<dbReference type="InterPro" id="IPR009078">
    <property type="entry name" value="Ferritin-like_SF"/>
</dbReference>
<dbReference type="Proteomes" id="UP001165378">
    <property type="component" value="Unassembled WGS sequence"/>
</dbReference>
<comment type="caution">
    <text evidence="3">The sequence shown here is derived from an EMBL/GenBank/DDBJ whole genome shotgun (WGS) entry which is preliminary data.</text>
</comment>
<dbReference type="AlphaFoldDB" id="A0AA41Q3A3"/>
<evidence type="ECO:0000313" key="4">
    <source>
        <dbReference type="Proteomes" id="UP001165378"/>
    </source>
</evidence>
<dbReference type="InterPro" id="IPR029447">
    <property type="entry name" value="DUF4439"/>
</dbReference>